<dbReference type="Pfam" id="PF02661">
    <property type="entry name" value="Fic"/>
    <property type="match status" value="1"/>
</dbReference>
<feature type="active site" evidence="1">
    <location>
        <position position="170"/>
    </location>
</feature>
<dbReference type="InterPro" id="IPR036597">
    <property type="entry name" value="Fido-like_dom_sf"/>
</dbReference>
<keyword evidence="5" id="KW-1185">Reference proteome</keyword>
<sequence>MNNVLHDLIKWRKSLCNFVPIEVTNKEWLYMLKEETRNSIMIEGIFATEEELENAVGGRYKAASEVSNYFRTAKMLYGMALEYSKTGESPYFLAFVKSVHRFLFDGLLNEKKLGAFRSGPIRITGAKIRPPEYDLDDWIRLWLEFTKYAYSKFPVHEATAMSHVFFESIHPFEDGNGRAGRLLMNFFLIYNGYLNVTIKGVENEDRNMYIKSLESAERGLRKILRESPKKLTVENIESCFRESDIQELAEIIGYALIDTYDKIICKTNEEKLMSVDEFSSIIGKSADAVRKMIERKTVIAIKIGGRWAVYPEYFKLR</sequence>
<dbReference type="PANTHER" id="PTHR13504:SF38">
    <property type="entry name" value="FIDO DOMAIN-CONTAINING PROTEIN"/>
    <property type="match status" value="1"/>
</dbReference>
<proteinExistence type="predicted"/>
<accession>A0A1M7RSM7</accession>
<dbReference type="RefSeq" id="WP_072757215.1">
    <property type="nucleotide sequence ID" value="NZ_FRDJ01000001.1"/>
</dbReference>
<protein>
    <submittedName>
        <fullName evidence="4">Fic/DOC family protein</fullName>
    </submittedName>
</protein>
<dbReference type="PROSITE" id="PS51459">
    <property type="entry name" value="FIDO"/>
    <property type="match status" value="1"/>
</dbReference>
<dbReference type="EMBL" id="FRDJ01000001">
    <property type="protein sequence ID" value="SHN49078.1"/>
    <property type="molecule type" value="Genomic_DNA"/>
</dbReference>
<feature type="domain" description="Fido" evidence="3">
    <location>
        <begin position="91"/>
        <end position="234"/>
    </location>
</feature>
<dbReference type="InterPro" id="IPR003812">
    <property type="entry name" value="Fido"/>
</dbReference>
<dbReference type="PANTHER" id="PTHR13504">
    <property type="entry name" value="FIDO DOMAIN-CONTAINING PROTEIN DDB_G0283145"/>
    <property type="match status" value="1"/>
</dbReference>
<reference evidence="5" key="1">
    <citation type="submission" date="2016-12" db="EMBL/GenBank/DDBJ databases">
        <authorList>
            <person name="Varghese N."/>
            <person name="Submissions S."/>
        </authorList>
    </citation>
    <scope>NUCLEOTIDE SEQUENCE [LARGE SCALE GENOMIC DNA]</scope>
    <source>
        <strain evidence="5">DSM 13020</strain>
    </source>
</reference>
<dbReference type="AlphaFoldDB" id="A0A1M7RSM7"/>
<gene>
    <name evidence="4" type="ORF">SAMN02745226_00092</name>
</gene>
<organism evidence="4 5">
    <name type="scientific">Fervidobacterium gondwanense DSM 13020</name>
    <dbReference type="NCBI Taxonomy" id="1121883"/>
    <lineage>
        <taxon>Bacteria</taxon>
        <taxon>Thermotogati</taxon>
        <taxon>Thermotogota</taxon>
        <taxon>Thermotogae</taxon>
        <taxon>Thermotogales</taxon>
        <taxon>Fervidobacteriaceae</taxon>
        <taxon>Fervidobacterium</taxon>
    </lineage>
</organism>
<name>A0A1M7RSM7_FERGO</name>
<dbReference type="InterPro" id="IPR040198">
    <property type="entry name" value="Fido_containing"/>
</dbReference>
<evidence type="ECO:0000256" key="2">
    <source>
        <dbReference type="PIRSR" id="PIRSR640198-2"/>
    </source>
</evidence>
<dbReference type="STRING" id="1121883.SAMN02745226_00092"/>
<keyword evidence="2" id="KW-0547">Nucleotide-binding</keyword>
<feature type="binding site" evidence="2">
    <location>
        <begin position="174"/>
        <end position="181"/>
    </location>
    <ligand>
        <name>ATP</name>
        <dbReference type="ChEBI" id="CHEBI:30616"/>
    </ligand>
</feature>
<evidence type="ECO:0000259" key="3">
    <source>
        <dbReference type="PROSITE" id="PS51459"/>
    </source>
</evidence>
<keyword evidence="2" id="KW-0067">ATP-binding</keyword>
<dbReference type="GO" id="GO:0005524">
    <property type="term" value="F:ATP binding"/>
    <property type="evidence" value="ECO:0007669"/>
    <property type="project" value="UniProtKB-KW"/>
</dbReference>
<evidence type="ECO:0000313" key="4">
    <source>
        <dbReference type="EMBL" id="SHN49078.1"/>
    </source>
</evidence>
<evidence type="ECO:0000313" key="5">
    <source>
        <dbReference type="Proteomes" id="UP000184207"/>
    </source>
</evidence>
<evidence type="ECO:0000256" key="1">
    <source>
        <dbReference type="PIRSR" id="PIRSR640198-1"/>
    </source>
</evidence>
<dbReference type="Proteomes" id="UP000184207">
    <property type="component" value="Unassembled WGS sequence"/>
</dbReference>
<dbReference type="Gene3D" id="1.10.3290.10">
    <property type="entry name" value="Fido-like domain"/>
    <property type="match status" value="1"/>
</dbReference>
<dbReference type="SUPFAM" id="SSF140931">
    <property type="entry name" value="Fic-like"/>
    <property type="match status" value="1"/>
</dbReference>
<dbReference type="OrthoDB" id="9813719at2"/>